<dbReference type="HOGENOM" id="CLU_1585679_0_0_0"/>
<dbReference type="AlphaFoldDB" id="E8UYB7"/>
<dbReference type="RefSeq" id="WP_013567738.1">
    <property type="nucleotide sequence ID" value="NC_014963.1"/>
</dbReference>
<dbReference type="EMBL" id="CP002467">
    <property type="protein sequence ID" value="ADV82005.1"/>
    <property type="molecule type" value="Genomic_DNA"/>
</dbReference>
<dbReference type="Pfam" id="PF15956">
    <property type="entry name" value="DUF4760"/>
    <property type="match status" value="1"/>
</dbReference>
<protein>
    <recommendedName>
        <fullName evidence="4">DUF4760 domain-containing protein</fullName>
    </recommendedName>
</protein>
<accession>E8UYB7</accession>
<reference evidence="2 3" key="1">
    <citation type="journal article" date="2012" name="Stand. Genomic Sci.">
        <title>Complete genome sequence of Terriglobus saanensis type strain SP1PR4(T), an Acidobacteria from tundra soil.</title>
        <authorList>
            <person name="Rawat S.R."/>
            <person name="Mannisto M.K."/>
            <person name="Starovoytov V."/>
            <person name="Goodwin L."/>
            <person name="Nolan M."/>
            <person name="Hauser L."/>
            <person name="Land M."/>
            <person name="Davenport K.W."/>
            <person name="Woyke T."/>
            <person name="Haggblom M.M."/>
        </authorList>
    </citation>
    <scope>NUCLEOTIDE SEQUENCE</scope>
    <source>
        <strain evidence="3">ATCC BAA-1853 / DSM 23119 / SP1PR4</strain>
    </source>
</reference>
<keyword evidence="1" id="KW-0472">Membrane</keyword>
<keyword evidence="1" id="KW-1133">Transmembrane helix</keyword>
<evidence type="ECO:0000313" key="2">
    <source>
        <dbReference type="EMBL" id="ADV82005.1"/>
    </source>
</evidence>
<evidence type="ECO:0008006" key="4">
    <source>
        <dbReference type="Google" id="ProtNLM"/>
    </source>
</evidence>
<name>E8UYB7_TERSS</name>
<organism evidence="2 3">
    <name type="scientific">Terriglobus saanensis (strain ATCC BAA-1853 / DSM 23119 / SP1PR4)</name>
    <dbReference type="NCBI Taxonomy" id="401053"/>
    <lineage>
        <taxon>Bacteria</taxon>
        <taxon>Pseudomonadati</taxon>
        <taxon>Acidobacteriota</taxon>
        <taxon>Terriglobia</taxon>
        <taxon>Terriglobales</taxon>
        <taxon>Acidobacteriaceae</taxon>
        <taxon>Terriglobus</taxon>
    </lineage>
</organism>
<dbReference type="KEGG" id="tsa:AciPR4_1177"/>
<keyword evidence="3" id="KW-1185">Reference proteome</keyword>
<gene>
    <name evidence="2" type="ordered locus">AciPR4_1177</name>
</gene>
<dbReference type="InterPro" id="IPR031876">
    <property type="entry name" value="DUF4760"/>
</dbReference>
<evidence type="ECO:0000313" key="3">
    <source>
        <dbReference type="Proteomes" id="UP000006844"/>
    </source>
</evidence>
<sequence>MTPLPNWIPVVVSAAGVVIALCGFIYQIRRARFNQSIDLLFRLENDFFGPAKQIQRSKAATALASGDMFEAEPILDFFETMALLLRRGALDEEMVWHTFFYWVNGYYEACKSDIQLRQQTDPLLWKDLLPMVERLRIRQKNATSSPRIVLDSTQIQEFLREEAAEATR</sequence>
<proteinExistence type="predicted"/>
<feature type="transmembrane region" description="Helical" evidence="1">
    <location>
        <begin position="6"/>
        <end position="26"/>
    </location>
</feature>
<evidence type="ECO:0000256" key="1">
    <source>
        <dbReference type="SAM" id="Phobius"/>
    </source>
</evidence>
<dbReference type="OrthoDB" id="116156at2"/>
<keyword evidence="1" id="KW-0812">Transmembrane</keyword>
<dbReference type="Proteomes" id="UP000006844">
    <property type="component" value="Chromosome"/>
</dbReference>